<evidence type="ECO:0000256" key="1">
    <source>
        <dbReference type="SAM" id="Phobius"/>
    </source>
</evidence>
<dbReference type="PANTHER" id="PTHR33741">
    <property type="entry name" value="TRANSMEMBRANE PROTEIN DDB_G0269096-RELATED"/>
    <property type="match status" value="1"/>
</dbReference>
<reference evidence="3 4" key="1">
    <citation type="submission" date="2023-12" db="EMBL/GenBank/DDBJ databases">
        <title>Baltic Sea Cyanobacteria.</title>
        <authorList>
            <person name="Delbaje E."/>
            <person name="Fewer D.P."/>
            <person name="Shishido T.K."/>
        </authorList>
    </citation>
    <scope>NUCLEOTIDE SEQUENCE [LARGE SCALE GENOMIC DNA]</scope>
    <source>
        <strain evidence="3 4">UHCC 0281</strain>
    </source>
</reference>
<dbReference type="Pfam" id="PF04982">
    <property type="entry name" value="TM_HPP"/>
    <property type="match status" value="1"/>
</dbReference>
<dbReference type="InterPro" id="IPR058581">
    <property type="entry name" value="TM_HPP"/>
</dbReference>
<comment type="caution">
    <text evidence="3">The sequence shown here is derived from an EMBL/GenBank/DDBJ whole genome shotgun (WGS) entry which is preliminary data.</text>
</comment>
<keyword evidence="1" id="KW-0472">Membrane</keyword>
<keyword evidence="4" id="KW-1185">Reference proteome</keyword>
<dbReference type="Proteomes" id="UP001302329">
    <property type="component" value="Unassembled WGS sequence"/>
</dbReference>
<keyword evidence="1" id="KW-1133">Transmembrane helix</keyword>
<dbReference type="EMBL" id="JAYGHY010000049">
    <property type="protein sequence ID" value="MEA5443423.1"/>
    <property type="molecule type" value="Genomic_DNA"/>
</dbReference>
<organism evidence="3 4">
    <name type="scientific">Cyanobium gracile UHCC 0281</name>
    <dbReference type="NCBI Taxonomy" id="3110309"/>
    <lineage>
        <taxon>Bacteria</taxon>
        <taxon>Bacillati</taxon>
        <taxon>Cyanobacteriota</taxon>
        <taxon>Cyanophyceae</taxon>
        <taxon>Synechococcales</taxon>
        <taxon>Prochlorococcaceae</taxon>
        <taxon>Cyanobium</taxon>
    </lineage>
</organism>
<feature type="transmembrane region" description="Helical" evidence="1">
    <location>
        <begin position="31"/>
        <end position="50"/>
    </location>
</feature>
<feature type="domain" description="HPP transmembrane region" evidence="2">
    <location>
        <begin position="29"/>
        <end position="171"/>
    </location>
</feature>
<accession>A0ABU5SY28</accession>
<dbReference type="InterPro" id="IPR007065">
    <property type="entry name" value="HPP"/>
</dbReference>
<protein>
    <submittedName>
        <fullName evidence="3">HPP family protein</fullName>
    </submittedName>
</protein>
<evidence type="ECO:0000259" key="2">
    <source>
        <dbReference type="Pfam" id="PF04982"/>
    </source>
</evidence>
<evidence type="ECO:0000313" key="3">
    <source>
        <dbReference type="EMBL" id="MEA5443423.1"/>
    </source>
</evidence>
<feature type="transmembrane region" description="Helical" evidence="1">
    <location>
        <begin position="149"/>
        <end position="168"/>
    </location>
</feature>
<dbReference type="RefSeq" id="WP_323357413.1">
    <property type="nucleotide sequence ID" value="NZ_JAYGHY010000049.1"/>
</dbReference>
<evidence type="ECO:0000313" key="4">
    <source>
        <dbReference type="Proteomes" id="UP001302329"/>
    </source>
</evidence>
<name>A0ABU5SY28_9CYAN</name>
<keyword evidence="1" id="KW-0812">Transmembrane</keyword>
<sequence length="183" mass="19394">MDSSAARRWLGQLRASLQGERERGRAYQPRFTRHHLTFSWLGALLSLGLLGGLSAWSGYLLMAAPLGASSVLLFGHPRSPLAQPRNIVLGNGVAGVIAWLVVSGGWDGVWGVALAVGLTIVVGQRCRCLHPPAGGVAFLGVFLKAGTGFVLFPVLSGSVLLVLLAWLFSRGVKGASTYPVHWL</sequence>
<dbReference type="PANTHER" id="PTHR33741:SF5">
    <property type="entry name" value="TRANSMEMBRANE PROTEIN DDB_G0269096-RELATED"/>
    <property type="match status" value="1"/>
</dbReference>
<proteinExistence type="predicted"/>
<gene>
    <name evidence="3" type="ORF">VB739_12730</name>
</gene>